<dbReference type="AlphaFoldDB" id="A0A133V428"/>
<evidence type="ECO:0008006" key="4">
    <source>
        <dbReference type="Google" id="ProtNLM"/>
    </source>
</evidence>
<evidence type="ECO:0000313" key="3">
    <source>
        <dbReference type="Proteomes" id="UP000070400"/>
    </source>
</evidence>
<protein>
    <recommendedName>
        <fullName evidence="4">Addiction module toxin RelE</fullName>
    </recommendedName>
</protein>
<dbReference type="InterPro" id="IPR007712">
    <property type="entry name" value="RelE/ParE_toxin"/>
</dbReference>
<organism evidence="2 3">
    <name type="scientific">candidate division MSBL1 archaeon SCGC-AAA261D19</name>
    <dbReference type="NCBI Taxonomy" id="1698273"/>
    <lineage>
        <taxon>Archaea</taxon>
        <taxon>Methanobacteriati</taxon>
        <taxon>Methanobacteriota</taxon>
        <taxon>candidate division MSBL1</taxon>
    </lineage>
</organism>
<sequence length="78" mass="9763">MEKKLKKKHKDKRRQFSKQIDKLREYPDKYGKPLGGRLHDYWQIRFADKFRIWYTIDEEEQTVTIEAIKHKDEAKKYY</sequence>
<accession>A0A133V428</accession>
<evidence type="ECO:0000313" key="2">
    <source>
        <dbReference type="EMBL" id="KXB01181.1"/>
    </source>
</evidence>
<dbReference type="EMBL" id="LHXX01000061">
    <property type="protein sequence ID" value="KXB01181.1"/>
    <property type="molecule type" value="Genomic_DNA"/>
</dbReference>
<name>A0A133V428_9EURY</name>
<dbReference type="Proteomes" id="UP000070400">
    <property type="component" value="Unassembled WGS sequence"/>
</dbReference>
<dbReference type="Gene3D" id="3.30.2310.20">
    <property type="entry name" value="RelE-like"/>
    <property type="match status" value="1"/>
</dbReference>
<dbReference type="Pfam" id="PF05016">
    <property type="entry name" value="ParE_toxin"/>
    <property type="match status" value="1"/>
</dbReference>
<reference evidence="2 3" key="1">
    <citation type="journal article" date="2016" name="Sci. Rep.">
        <title>Metabolic traits of an uncultured archaeal lineage -MSBL1- from brine pools of the Red Sea.</title>
        <authorList>
            <person name="Mwirichia R."/>
            <person name="Alam I."/>
            <person name="Rashid M."/>
            <person name="Vinu M."/>
            <person name="Ba-Alawi W."/>
            <person name="Anthony Kamau A."/>
            <person name="Kamanda Ngugi D."/>
            <person name="Goker M."/>
            <person name="Klenk H.P."/>
            <person name="Bajic V."/>
            <person name="Stingl U."/>
        </authorList>
    </citation>
    <scope>NUCLEOTIDE SEQUENCE [LARGE SCALE GENOMIC DNA]</scope>
    <source>
        <strain evidence="2">SCGC-AAA261D19</strain>
    </source>
</reference>
<dbReference type="SUPFAM" id="SSF143011">
    <property type="entry name" value="RelE-like"/>
    <property type="match status" value="1"/>
</dbReference>
<dbReference type="InterPro" id="IPR035093">
    <property type="entry name" value="RelE/ParE_toxin_dom_sf"/>
</dbReference>
<gene>
    <name evidence="2" type="ORF">AKJ43_03585</name>
</gene>
<evidence type="ECO:0000256" key="1">
    <source>
        <dbReference type="ARBA" id="ARBA00022649"/>
    </source>
</evidence>
<proteinExistence type="predicted"/>
<keyword evidence="3" id="KW-1185">Reference proteome</keyword>
<comment type="caution">
    <text evidence="2">The sequence shown here is derived from an EMBL/GenBank/DDBJ whole genome shotgun (WGS) entry which is preliminary data.</text>
</comment>
<keyword evidence="1" id="KW-1277">Toxin-antitoxin system</keyword>